<organism evidence="1 3">
    <name type="scientific">Chitinophaga sancti</name>
    <dbReference type="NCBI Taxonomy" id="1004"/>
    <lineage>
        <taxon>Bacteria</taxon>
        <taxon>Pseudomonadati</taxon>
        <taxon>Bacteroidota</taxon>
        <taxon>Chitinophagia</taxon>
        <taxon>Chitinophagales</taxon>
        <taxon>Chitinophagaceae</taxon>
        <taxon>Chitinophaga</taxon>
    </lineage>
</organism>
<proteinExistence type="predicted"/>
<dbReference type="AlphaFoldDB" id="A0A1K1SN03"/>
<protein>
    <submittedName>
        <fullName evidence="1">Uncharacterized protein</fullName>
    </submittedName>
</protein>
<gene>
    <name evidence="1" type="ORF">SAMN05661012_05762</name>
    <name evidence="2" type="ORF">SR876_22925</name>
</gene>
<reference evidence="1 3" key="1">
    <citation type="submission" date="2016-11" db="EMBL/GenBank/DDBJ databases">
        <authorList>
            <person name="Jaros S."/>
            <person name="Januszkiewicz K."/>
            <person name="Wedrychowicz H."/>
        </authorList>
    </citation>
    <scope>NUCLEOTIDE SEQUENCE [LARGE SCALE GENOMIC DNA]</scope>
    <source>
        <strain evidence="1 3">DSM 784</strain>
    </source>
</reference>
<dbReference type="EMBL" id="FPIZ01000027">
    <property type="protein sequence ID" value="SFW85670.1"/>
    <property type="molecule type" value="Genomic_DNA"/>
</dbReference>
<accession>A0A1K1SN03</accession>
<evidence type="ECO:0000313" key="3">
    <source>
        <dbReference type="Proteomes" id="UP000183788"/>
    </source>
</evidence>
<dbReference type="PROSITE" id="PS51257">
    <property type="entry name" value="PROKAR_LIPOPROTEIN"/>
    <property type="match status" value="1"/>
</dbReference>
<reference evidence="2 4" key="2">
    <citation type="submission" date="2023-11" db="EMBL/GenBank/DDBJ databases">
        <title>MicrobeMod: A computational toolkit for identifying prokaryotic methylation and restriction-modification with nanopore sequencing.</title>
        <authorList>
            <person name="Crits-Christoph A."/>
            <person name="Kang S.C."/>
            <person name="Lee H."/>
            <person name="Ostrov N."/>
        </authorList>
    </citation>
    <scope>NUCLEOTIDE SEQUENCE [LARGE SCALE GENOMIC DNA]</scope>
    <source>
        <strain evidence="2 4">ATCC 23090</strain>
    </source>
</reference>
<sequence length="174" mass="20096">MKPYMFVMPVCMAFACKQPSYLPEGRKIPLGDSIGVITIQLPSQYDTAFSFVQYEMGKDYLMYRYQPRILPLNNSDRLTVYLSVDKIYDTAAVIQQLFSRHEQLLIDTIMDINGNQFHIYGSNFQQDSFYLQTVEASTLRKGRTLTLLFEKRSPDADTSFIESSRNALLAMRID</sequence>
<dbReference type="Proteomes" id="UP001326715">
    <property type="component" value="Chromosome"/>
</dbReference>
<keyword evidence="4" id="KW-1185">Reference proteome</keyword>
<dbReference type="EMBL" id="CP140154">
    <property type="protein sequence ID" value="WQG87787.1"/>
    <property type="molecule type" value="Genomic_DNA"/>
</dbReference>
<evidence type="ECO:0000313" key="4">
    <source>
        <dbReference type="Proteomes" id="UP001326715"/>
    </source>
</evidence>
<dbReference type="Proteomes" id="UP000183788">
    <property type="component" value="Unassembled WGS sequence"/>
</dbReference>
<dbReference type="OrthoDB" id="656633at2"/>
<evidence type="ECO:0000313" key="1">
    <source>
        <dbReference type="EMBL" id="SFW85670.1"/>
    </source>
</evidence>
<name>A0A1K1SN03_9BACT</name>
<evidence type="ECO:0000313" key="2">
    <source>
        <dbReference type="EMBL" id="WQG87787.1"/>
    </source>
</evidence>
<dbReference type="RefSeq" id="WP_072365081.1">
    <property type="nucleotide sequence ID" value="NZ_CBHWAX010000072.1"/>
</dbReference>